<evidence type="ECO:0000259" key="4">
    <source>
        <dbReference type="PROSITE" id="PS50158"/>
    </source>
</evidence>
<dbReference type="AlphaFoldDB" id="A0A9K3DY35"/>
<name>A0A9K3DY35_HELAN</name>
<feature type="coiled-coil region" evidence="2">
    <location>
        <begin position="244"/>
        <end position="299"/>
    </location>
</feature>
<keyword evidence="1" id="KW-0863">Zinc-finger</keyword>
<evidence type="ECO:0000256" key="1">
    <source>
        <dbReference type="PROSITE-ProRule" id="PRU00047"/>
    </source>
</evidence>
<feature type="compositionally biased region" description="Polar residues" evidence="3">
    <location>
        <begin position="546"/>
        <end position="559"/>
    </location>
</feature>
<gene>
    <name evidence="5" type="ORF">HanXRQr2_Chr15g0682281</name>
</gene>
<dbReference type="PROSITE" id="PS50158">
    <property type="entry name" value="ZF_CCHC"/>
    <property type="match status" value="1"/>
</dbReference>
<protein>
    <submittedName>
        <fullName evidence="5">Transcription factor interactor and regulator CCHC(Zn) family</fullName>
    </submittedName>
</protein>
<dbReference type="GO" id="GO:0008270">
    <property type="term" value="F:zinc ion binding"/>
    <property type="evidence" value="ECO:0007669"/>
    <property type="project" value="UniProtKB-KW"/>
</dbReference>
<evidence type="ECO:0000256" key="2">
    <source>
        <dbReference type="SAM" id="Coils"/>
    </source>
</evidence>
<reference evidence="5" key="1">
    <citation type="journal article" date="2017" name="Nature">
        <title>The sunflower genome provides insights into oil metabolism, flowering and Asterid evolution.</title>
        <authorList>
            <person name="Badouin H."/>
            <person name="Gouzy J."/>
            <person name="Grassa C.J."/>
            <person name="Murat F."/>
            <person name="Staton S.E."/>
            <person name="Cottret L."/>
            <person name="Lelandais-Briere C."/>
            <person name="Owens G.L."/>
            <person name="Carrere S."/>
            <person name="Mayjonade B."/>
            <person name="Legrand L."/>
            <person name="Gill N."/>
            <person name="Kane N.C."/>
            <person name="Bowers J.E."/>
            <person name="Hubner S."/>
            <person name="Bellec A."/>
            <person name="Berard A."/>
            <person name="Berges H."/>
            <person name="Blanchet N."/>
            <person name="Boniface M.C."/>
            <person name="Brunel D."/>
            <person name="Catrice O."/>
            <person name="Chaidir N."/>
            <person name="Claudel C."/>
            <person name="Donnadieu C."/>
            <person name="Faraut T."/>
            <person name="Fievet G."/>
            <person name="Helmstetter N."/>
            <person name="King M."/>
            <person name="Knapp S.J."/>
            <person name="Lai Z."/>
            <person name="Le Paslier M.C."/>
            <person name="Lippi Y."/>
            <person name="Lorenzon L."/>
            <person name="Mandel J.R."/>
            <person name="Marage G."/>
            <person name="Marchand G."/>
            <person name="Marquand E."/>
            <person name="Bret-Mestries E."/>
            <person name="Morien E."/>
            <person name="Nambeesan S."/>
            <person name="Nguyen T."/>
            <person name="Pegot-Espagnet P."/>
            <person name="Pouilly N."/>
            <person name="Raftis F."/>
            <person name="Sallet E."/>
            <person name="Schiex T."/>
            <person name="Thomas J."/>
            <person name="Vandecasteele C."/>
            <person name="Vares D."/>
            <person name="Vear F."/>
            <person name="Vautrin S."/>
            <person name="Crespi M."/>
            <person name="Mangin B."/>
            <person name="Burke J.M."/>
            <person name="Salse J."/>
            <person name="Munos S."/>
            <person name="Vincourt P."/>
            <person name="Rieseberg L.H."/>
            <person name="Langlade N.B."/>
        </authorList>
    </citation>
    <scope>NUCLEOTIDE SEQUENCE</scope>
    <source>
        <tissue evidence="5">Leaves</tissue>
    </source>
</reference>
<keyword evidence="6" id="KW-1185">Reference proteome</keyword>
<feature type="domain" description="CCHC-type" evidence="4">
    <location>
        <begin position="631"/>
        <end position="646"/>
    </location>
</feature>
<feature type="compositionally biased region" description="Basic and acidic residues" evidence="3">
    <location>
        <begin position="562"/>
        <end position="607"/>
    </location>
</feature>
<dbReference type="InterPro" id="IPR001878">
    <property type="entry name" value="Znf_CCHC"/>
</dbReference>
<dbReference type="GO" id="GO:0003676">
    <property type="term" value="F:nucleic acid binding"/>
    <property type="evidence" value="ECO:0007669"/>
    <property type="project" value="InterPro"/>
</dbReference>
<dbReference type="Gramene" id="mRNA:HanXRQr2_Chr15g0682281">
    <property type="protein sequence ID" value="CDS:HanXRQr2_Chr15g0682281.1"/>
    <property type="gene ID" value="HanXRQr2_Chr15g0682281"/>
</dbReference>
<dbReference type="Proteomes" id="UP000215914">
    <property type="component" value="Unassembled WGS sequence"/>
</dbReference>
<keyword evidence="1" id="KW-0862">Zinc</keyword>
<feature type="region of interest" description="Disordered" evidence="3">
    <location>
        <begin position="170"/>
        <end position="200"/>
    </location>
</feature>
<keyword evidence="1" id="KW-0479">Metal-binding</keyword>
<proteinExistence type="predicted"/>
<evidence type="ECO:0000313" key="6">
    <source>
        <dbReference type="Proteomes" id="UP000215914"/>
    </source>
</evidence>
<feature type="region of interest" description="Disordered" evidence="3">
    <location>
        <begin position="471"/>
        <end position="621"/>
    </location>
</feature>
<sequence>MDETQKEYNNFRSVRGETLSDHITRFMNLLTKMKKAGIPVTNRAKIKRLLDSLPKEWSIRCMKIKDDFIRYPTTLTDVVDALKSLEMEVNQIGVTPKASPTTPTNMSFPSSISVGSSSFVSARILNNLPASPAKTSLSEKEMVEIAKSTTDNGKKVTEEDDKVKQIEKVDAGFSEAGRKNEEKTPFEAQHAESSKEKEEKDLVNNIPHSFKVKLCTSACVDVVAHYKSLNLEFERQKDKALKFNKELKQNEAAYQRKLNSTLAEMQTLKEFVFRKDFIIDDLTDRLEKALNEKNKLQIIIDKWNVSQKAFTDIKNCQRPTYVKDGIGYKDRQGNERKLFFPPHSKNYVPMPTPHPDNDLIDKNDLIAQNINCENDKISNVSESSEEAIEREEDVCDEDCGGTKIGIGYSGDSYTTVNCFAWNCEKSNKTLKCADLKSAFCDEQVVCKPPVFVPELKQNRFGKFLTEEIPEFVPSHTGMSESDKEPNEESSSEDSSTTTSEGGEGSSSEDRDSDFHSYQEWESSNDSETSVKDADKKVENLEPLSVQEPTTPNDSTSLENQDPLEKDFHIDDCTSLDDESKKNENLGETKIKRSSEVVKHHVCEHAESSSKQSPPLVASHGTAKSQKPFKACFRCGKEGHVLKHCPERHDPDGKGNQYCFSGLKGKNHTSLKDQMKKFSSRSPHVKPVSHDSKMKRTNTSKPQSFPPGLKHKIVSNFKSFTNKIFKPTQVWRVKQVVVKEINEGKYLAYREVYYFDERGEPKTTMAWVPLSN</sequence>
<comment type="caution">
    <text evidence="5">The sequence shown here is derived from an EMBL/GenBank/DDBJ whole genome shotgun (WGS) entry which is preliminary data.</text>
</comment>
<dbReference type="SMART" id="SM00343">
    <property type="entry name" value="ZnF_C2HC"/>
    <property type="match status" value="1"/>
</dbReference>
<feature type="compositionally biased region" description="Basic and acidic residues" evidence="3">
    <location>
        <begin position="507"/>
        <end position="518"/>
    </location>
</feature>
<dbReference type="Gene3D" id="4.10.60.10">
    <property type="entry name" value="Zinc finger, CCHC-type"/>
    <property type="match status" value="1"/>
</dbReference>
<keyword evidence="2" id="KW-0175">Coiled coil</keyword>
<feature type="compositionally biased region" description="Basic and acidic residues" evidence="3">
    <location>
        <begin position="528"/>
        <end position="539"/>
    </location>
</feature>
<evidence type="ECO:0000256" key="3">
    <source>
        <dbReference type="SAM" id="MobiDB-lite"/>
    </source>
</evidence>
<dbReference type="EMBL" id="MNCJ02000330">
    <property type="protein sequence ID" value="KAF5763606.1"/>
    <property type="molecule type" value="Genomic_DNA"/>
</dbReference>
<feature type="region of interest" description="Disordered" evidence="3">
    <location>
        <begin position="676"/>
        <end position="707"/>
    </location>
</feature>
<accession>A0A9K3DY35</accession>
<reference evidence="5" key="2">
    <citation type="submission" date="2020-06" db="EMBL/GenBank/DDBJ databases">
        <title>Helianthus annuus Genome sequencing and assembly Release 2.</title>
        <authorList>
            <person name="Gouzy J."/>
            <person name="Langlade N."/>
            <person name="Munos S."/>
        </authorList>
    </citation>
    <scope>NUCLEOTIDE SEQUENCE</scope>
    <source>
        <tissue evidence="5">Leaves</tissue>
    </source>
</reference>
<organism evidence="5 6">
    <name type="scientific">Helianthus annuus</name>
    <name type="common">Common sunflower</name>
    <dbReference type="NCBI Taxonomy" id="4232"/>
    <lineage>
        <taxon>Eukaryota</taxon>
        <taxon>Viridiplantae</taxon>
        <taxon>Streptophyta</taxon>
        <taxon>Embryophyta</taxon>
        <taxon>Tracheophyta</taxon>
        <taxon>Spermatophyta</taxon>
        <taxon>Magnoliopsida</taxon>
        <taxon>eudicotyledons</taxon>
        <taxon>Gunneridae</taxon>
        <taxon>Pentapetalae</taxon>
        <taxon>asterids</taxon>
        <taxon>campanulids</taxon>
        <taxon>Asterales</taxon>
        <taxon>Asteraceae</taxon>
        <taxon>Asteroideae</taxon>
        <taxon>Heliantheae alliance</taxon>
        <taxon>Heliantheae</taxon>
        <taxon>Helianthus</taxon>
    </lineage>
</organism>
<dbReference type="Pfam" id="PF14223">
    <property type="entry name" value="Retrotran_gag_2"/>
    <property type="match status" value="1"/>
</dbReference>
<evidence type="ECO:0000313" key="5">
    <source>
        <dbReference type="EMBL" id="KAF5763606.1"/>
    </source>
</evidence>